<accession>A0ABD5EBU8</accession>
<keyword evidence="1" id="KW-1133">Transmembrane helix</keyword>
<gene>
    <name evidence="2" type="ORF">RM574_25855</name>
</gene>
<protein>
    <submittedName>
        <fullName evidence="2">DUF3592 domain-containing protein</fullName>
    </submittedName>
</protein>
<organism evidence="2 3">
    <name type="scientific">Streptomyces evansiae</name>
    <dbReference type="NCBI Taxonomy" id="3075535"/>
    <lineage>
        <taxon>Bacteria</taxon>
        <taxon>Bacillati</taxon>
        <taxon>Actinomycetota</taxon>
        <taxon>Actinomycetes</taxon>
        <taxon>Kitasatosporales</taxon>
        <taxon>Streptomycetaceae</taxon>
        <taxon>Streptomyces</taxon>
    </lineage>
</organism>
<dbReference type="EMBL" id="JAVRER010000057">
    <property type="protein sequence ID" value="MDT0418911.1"/>
    <property type="molecule type" value="Genomic_DNA"/>
</dbReference>
<sequence length="143" mass="16062">MPYSELALDLSGGGIWFFTGGFVWIGFGILLSFGEVRRGRRRRETTGKCVSSSYRPSDRSYSYLFRDPTDSTVEAHIRVKSGGGRGHFKEGQSVTLSYDPKDHRDTKLAEERSRLDPWKGVLYVSPFGLIPLAQAWIGLSILQ</sequence>
<feature type="transmembrane region" description="Helical" evidence="1">
    <location>
        <begin position="121"/>
        <end position="142"/>
    </location>
</feature>
<name>A0ABD5EBU8_9ACTN</name>
<dbReference type="RefSeq" id="WP_093854641.1">
    <property type="nucleotide sequence ID" value="NZ_JAVRER010000057.1"/>
</dbReference>
<reference evidence="3" key="1">
    <citation type="submission" date="2023-07" db="EMBL/GenBank/DDBJ databases">
        <title>30 novel species of actinomycetes from the DSMZ collection.</title>
        <authorList>
            <person name="Nouioui I."/>
        </authorList>
    </citation>
    <scope>NUCLEOTIDE SEQUENCE [LARGE SCALE GENOMIC DNA]</scope>
    <source>
        <strain evidence="3">DSM 41982</strain>
    </source>
</reference>
<comment type="caution">
    <text evidence="2">The sequence shown here is derived from an EMBL/GenBank/DDBJ whole genome shotgun (WGS) entry which is preliminary data.</text>
</comment>
<evidence type="ECO:0000256" key="1">
    <source>
        <dbReference type="SAM" id="Phobius"/>
    </source>
</evidence>
<feature type="transmembrane region" description="Helical" evidence="1">
    <location>
        <begin position="15"/>
        <end position="33"/>
    </location>
</feature>
<dbReference type="AlphaFoldDB" id="A0ABD5EBU8"/>
<evidence type="ECO:0000313" key="2">
    <source>
        <dbReference type="EMBL" id="MDT0418911.1"/>
    </source>
</evidence>
<keyword evidence="1" id="KW-0472">Membrane</keyword>
<keyword evidence="1" id="KW-0812">Transmembrane</keyword>
<evidence type="ECO:0000313" key="3">
    <source>
        <dbReference type="Proteomes" id="UP001183607"/>
    </source>
</evidence>
<dbReference type="Proteomes" id="UP001183607">
    <property type="component" value="Unassembled WGS sequence"/>
</dbReference>
<proteinExistence type="predicted"/>